<dbReference type="Gene3D" id="2.60.40.10">
    <property type="entry name" value="Immunoglobulins"/>
    <property type="match status" value="1"/>
</dbReference>
<dbReference type="InterPro" id="IPR000421">
    <property type="entry name" value="FA58C"/>
</dbReference>
<dbReference type="SUPFAM" id="SSF49785">
    <property type="entry name" value="Galactose-binding domain-like"/>
    <property type="match status" value="2"/>
</dbReference>
<dbReference type="NCBIfam" id="NF047446">
    <property type="entry name" value="barrel_OmpL47"/>
    <property type="match status" value="1"/>
</dbReference>
<proteinExistence type="predicted"/>
<dbReference type="PROSITE" id="PS50022">
    <property type="entry name" value="FA58C_3"/>
    <property type="match status" value="2"/>
</dbReference>
<feature type="domain" description="F5/8 type C" evidence="1">
    <location>
        <begin position="1584"/>
        <end position="1736"/>
    </location>
</feature>
<dbReference type="Proteomes" id="UP000321798">
    <property type="component" value="Unassembled WGS sequence"/>
</dbReference>
<dbReference type="Gene3D" id="2.60.120.260">
    <property type="entry name" value="Galactose-binding domain-like"/>
    <property type="match status" value="3"/>
</dbReference>
<evidence type="ECO:0000259" key="1">
    <source>
        <dbReference type="PROSITE" id="PS50022"/>
    </source>
</evidence>
<reference evidence="2 3" key="1">
    <citation type="submission" date="2019-07" db="EMBL/GenBank/DDBJ databases">
        <title>Whole genome shotgun sequence of Cellulomonas soli NBRC 109434.</title>
        <authorList>
            <person name="Hosoyama A."/>
            <person name="Uohara A."/>
            <person name="Ohji S."/>
            <person name="Ichikawa N."/>
        </authorList>
    </citation>
    <scope>NUCLEOTIDE SEQUENCE [LARGE SCALE GENOMIC DNA]</scope>
    <source>
        <strain evidence="2 3">NBRC 109434</strain>
    </source>
</reference>
<accession>A0A512PE17</accession>
<dbReference type="InterPro" id="IPR012341">
    <property type="entry name" value="6hp_glycosidase-like_sf"/>
</dbReference>
<dbReference type="Gene3D" id="1.50.10.10">
    <property type="match status" value="1"/>
</dbReference>
<gene>
    <name evidence="2" type="ORF">CSO01_21650</name>
</gene>
<dbReference type="InterPro" id="IPR058094">
    <property type="entry name" value="Ig-like_OmpL47-like"/>
</dbReference>
<dbReference type="GO" id="GO:0005975">
    <property type="term" value="P:carbohydrate metabolic process"/>
    <property type="evidence" value="ECO:0007669"/>
    <property type="project" value="InterPro"/>
</dbReference>
<dbReference type="Pfam" id="PF07532">
    <property type="entry name" value="Big_4"/>
    <property type="match status" value="2"/>
</dbReference>
<dbReference type="InterPro" id="IPR013783">
    <property type="entry name" value="Ig-like_fold"/>
</dbReference>
<evidence type="ECO:0000313" key="3">
    <source>
        <dbReference type="Proteomes" id="UP000321798"/>
    </source>
</evidence>
<dbReference type="SUPFAM" id="SSF48208">
    <property type="entry name" value="Six-hairpin glycosidases"/>
    <property type="match status" value="1"/>
</dbReference>
<organism evidence="2 3">
    <name type="scientific">Cellulomonas soli</name>
    <dbReference type="NCBI Taxonomy" id="931535"/>
    <lineage>
        <taxon>Bacteria</taxon>
        <taxon>Bacillati</taxon>
        <taxon>Actinomycetota</taxon>
        <taxon>Actinomycetes</taxon>
        <taxon>Micrococcales</taxon>
        <taxon>Cellulomonadaceae</taxon>
        <taxon>Cellulomonas</taxon>
    </lineage>
</organism>
<dbReference type="InterPro" id="IPR008979">
    <property type="entry name" value="Galactose-bd-like_sf"/>
</dbReference>
<dbReference type="InterPro" id="IPR054491">
    <property type="entry name" value="MGH1-like_GH"/>
</dbReference>
<dbReference type="InterPro" id="IPR008928">
    <property type="entry name" value="6-hairpin_glycosidase_sf"/>
</dbReference>
<dbReference type="Pfam" id="PF22633">
    <property type="entry name" value="F5_F8_type_C_2"/>
    <property type="match status" value="1"/>
</dbReference>
<dbReference type="Gene3D" id="2.60.40.2700">
    <property type="match status" value="3"/>
</dbReference>
<dbReference type="InterPro" id="IPR011081">
    <property type="entry name" value="Big_4"/>
</dbReference>
<evidence type="ECO:0000313" key="2">
    <source>
        <dbReference type="EMBL" id="GEP69450.1"/>
    </source>
</evidence>
<protein>
    <recommendedName>
        <fullName evidence="1">F5/8 type C domain-containing protein</fullName>
    </recommendedName>
</protein>
<keyword evidence="3" id="KW-1185">Reference proteome</keyword>
<dbReference type="Pfam" id="PF22422">
    <property type="entry name" value="MGH1-like_GH"/>
    <property type="match status" value="1"/>
</dbReference>
<feature type="domain" description="F5/8 type C" evidence="1">
    <location>
        <begin position="860"/>
        <end position="1008"/>
    </location>
</feature>
<comment type="caution">
    <text evidence="2">The sequence shown here is derived from an EMBL/GenBank/DDBJ whole genome shotgun (WGS) entry which is preliminary data.</text>
</comment>
<dbReference type="EMBL" id="BKAL01000007">
    <property type="protein sequence ID" value="GEP69450.1"/>
    <property type="molecule type" value="Genomic_DNA"/>
</dbReference>
<name>A0A512PE17_9CELL</name>
<sequence>MNSLLSQRREAFDVTPTAPLRHRARRPLVAGLATLCLAATGLAPLAAAAAPGAEVPQSSLGYPTFTGSPNPVPATGVDYTPSAYLQQVFDQDVAQGAGTAPGQDFWIDRMLARTGPMYDATENLVAFTRGRAVFMKTHTPTALGWDGDVAYWESLGNGGAFTYTVTVGGTPVTLTEQPSQRRQTPSYFSSVFTGSGLVLEQTKYITDQDVMVAGIEVTDTSGAARAVQLVATSPQTTHAEGDELVGGERVFNDLTTVYPRLSGDGFTAQGQTLVADLAVPAGGSATTKLQLGMLTDERPATAADYAAYRAASPAEAFRTHVTAYNQWWVDNVPYLDTPSDDIDKTLFYRWWLMRFNYLDADIPGNDYQFPTSMEGVLGYDNAIVLTVGMFVDDLKYFRDPAYSYGPVVSVGETSKGGKFVDNPGDPANWSNSYTQYITEAAWRAYELHGGPGAIGATLGQHSQDDVEGLLAAYDSNDNGLIEYSWGAMTGNDADAVSFHWTGHGANMDRTESAYLYSNAKAAAELFRVAGQDEKAAHMDALAARVRAAVLKYLWEPAQSAPDKVGLTGNLLKHRMTQDGTLNPYKEINNYYPFTVGLMPKQGDADYDPSYVEALRLFADADQYPVFPFYTADQVDKADSPEAGSNNFSVINSTVMFRMLASVLRDYPSPYIDADTYKQLLYWNAWSHYQGGDNRQPNQNEFWSNGSAAGGGSIGYRSWIHHTILGATNFTVIEDAMGLRPRADGKVEFDPIDIDWPYFTVDNVRYHDRDLSVVWDETGDHYGPSVPAGYSVYLDGELAFTVDDLAHVVYDPATGQVELPDGGAQVVTSTGTTLAAASDVRFEAGSRVVDVFAKAGTDIATESTGSVDLAAGRPVTATFEATGRAATAAVDGSTANEPFWGTAGSPNATDQLEVDLGSAQPVDDVRLYFYRSSSTATVAGYAAPSLYTLEYRDAAGWHVIPQQARTPVYSTANYNRVQFPQVTADRLRVTVTHASGFRTGLKEIQAYATGVAAPPATNAAPKASAYRDPTYDQPGQVRLIGTVSDDAQPSGTLTSSWSVLSAPAGAEAIVASPAAATTVVRFDTSGRYVLRLTASDGELSTATDVVVDAQLSASAKVNVATDATASASAVTGWNRVAAINDGNASYPIAAESDAWATWGTAAGAGNAYTARLTWTTPVRVDESRILFHSNRDPGGILPPSSWSLEYLDDDGTTWLPVPDPSGYPTEDGTFNAVTHGSVTTTSLRATLVRNGSSYPGIIEWQALAEEPVAVEQVAVRTLVGTPPVLPGAVEVVYADGTRAERTVSWQDVPAQAYAEQGDFTVPGFVQGTSRLARATVWVRPTDAVQINTFAPVAVTTVAGTAPQLPARVLAVHNDGSEASVAVTWDAIDPTQYASAGELTVQGTVAGTDKRPQATVTVTSSAPQAPQVTLTADPAVPASGWFTGPVAVTVTATDDTDPTPAVEVQLDGGTWIAYAAPVTVGADGQHVVRARATDADGLVSPVQALAVAVDTAAPTVTATFDESRRRLTLATTETGSGTASVEYRVGDGPWTVYGTGATVAQQATVAFRATDRAGNVSATGTLDVPAPDPDAPVNIAPNATVTVSATTTWNRATGITDGDATVPVQAQSAAWGTWNIAGDAQWARLDWPQPVTTQASRVLFFDDGGGMRAPSSWTLEYLLEDGATWAPVPGASPYTVTTGAFDTVTHEPVTTTALRVTLTKPATGYVGLVEWEVDSLPVVPLALAVPTEPVTAGDGFTATLTGGAPDTAYAVTLEPDGLALGTLTTDATGSGVLHTATLPRDLAGGARTVRAVAGDRTVEAPLTVQAGPAEAVVVAGTVQVVGAPLVGQELRAVTEGWGPDGVRLAYRWSVDGKVVRGATAATYTPTRHDRGDRVTVEVTGHLDGYEGRSVTSEPTDEVGTPVVQAGTVALTGTARVGEPLHATVAGWADGVRLQYRWKVDGREVRWATRSTFTPQPGDVGRSIVVEVRGSSPGYDPSGWVSSPPTVTVQPGELTSRTVTITGTAKVGSTLRATTDRWEPRPVELSYQWFVDGNAVRGATRPTWTVRGADRGDVITVTVTGTKDGYEPTSRTSSGLKVGR</sequence>